<sequence>MPDMSKRIGVTFDEAQEDEDVQQRMALELNVSRSTRVGTWTLHLTSPSPSPVKVKVLVETKPRANDYEPIKVTCKMWNEEVRKYYDAGINAKVTKGKKWVLDAVVLARVYRLGKDPEEIKFPLHDDGLEPDHQENDGVYSGIFIDFKGVGRYTVMVEVSNQKSTRVSNALSGSDSFLAPSFLHVTTVSAVVIRAAKFYDDLKNDFENQAEITEANVVEGNLDPKPPGAKENVTLAIPRTFCSFEQYDPLHWHFHLAVQVSNSDGLTSTSNVVGTSCGPPPVITTVAPTTKATPTRAPTSKVTTTQAEDAAKESIRESDFVASPFFWVGLSCIAAAIVIVIAVAVSAILNREEREES</sequence>
<proteinExistence type="predicted"/>
<evidence type="ECO:0000313" key="4">
    <source>
        <dbReference type="Proteomes" id="UP001321473"/>
    </source>
</evidence>
<dbReference type="NCBIfam" id="NF041940">
    <property type="entry name" value="choice_anch_X"/>
    <property type="match status" value="1"/>
</dbReference>
<protein>
    <submittedName>
        <fullName evidence="3">Uncharacterized protein</fullName>
    </submittedName>
</protein>
<dbReference type="Proteomes" id="UP001321473">
    <property type="component" value="Unassembled WGS sequence"/>
</dbReference>
<reference evidence="3 4" key="1">
    <citation type="journal article" date="2023" name="Arcadia Sci">
        <title>De novo assembly of a long-read Amblyomma americanum tick genome.</title>
        <authorList>
            <person name="Chou S."/>
            <person name="Poskanzer K.E."/>
            <person name="Rollins M."/>
            <person name="Thuy-Boun P.S."/>
        </authorList>
    </citation>
    <scope>NUCLEOTIDE SEQUENCE [LARGE SCALE GENOMIC DNA]</scope>
    <source>
        <strain evidence="3">F_SG_1</strain>
        <tissue evidence="3">Salivary glands</tissue>
    </source>
</reference>
<keyword evidence="2" id="KW-0812">Transmembrane</keyword>
<feature type="region of interest" description="Disordered" evidence="1">
    <location>
        <begin position="284"/>
        <end position="305"/>
    </location>
</feature>
<keyword evidence="4" id="KW-1185">Reference proteome</keyword>
<evidence type="ECO:0000256" key="2">
    <source>
        <dbReference type="SAM" id="Phobius"/>
    </source>
</evidence>
<gene>
    <name evidence="3" type="ORF">V5799_003873</name>
</gene>
<evidence type="ECO:0000256" key="1">
    <source>
        <dbReference type="SAM" id="MobiDB-lite"/>
    </source>
</evidence>
<dbReference type="EMBL" id="JARKHS020034081">
    <property type="protein sequence ID" value="KAK8758494.1"/>
    <property type="molecule type" value="Genomic_DNA"/>
</dbReference>
<dbReference type="AlphaFoldDB" id="A0AAQ4D7Q4"/>
<keyword evidence="2" id="KW-0472">Membrane</keyword>
<feature type="compositionally biased region" description="Low complexity" evidence="1">
    <location>
        <begin position="284"/>
        <end position="298"/>
    </location>
</feature>
<evidence type="ECO:0000313" key="3">
    <source>
        <dbReference type="EMBL" id="KAK8758494.1"/>
    </source>
</evidence>
<name>A0AAQ4D7Q4_AMBAM</name>
<comment type="caution">
    <text evidence="3">The sequence shown here is derived from an EMBL/GenBank/DDBJ whole genome shotgun (WGS) entry which is preliminary data.</text>
</comment>
<organism evidence="3 4">
    <name type="scientific">Amblyomma americanum</name>
    <name type="common">Lone star tick</name>
    <dbReference type="NCBI Taxonomy" id="6943"/>
    <lineage>
        <taxon>Eukaryota</taxon>
        <taxon>Metazoa</taxon>
        <taxon>Ecdysozoa</taxon>
        <taxon>Arthropoda</taxon>
        <taxon>Chelicerata</taxon>
        <taxon>Arachnida</taxon>
        <taxon>Acari</taxon>
        <taxon>Parasitiformes</taxon>
        <taxon>Ixodida</taxon>
        <taxon>Ixodoidea</taxon>
        <taxon>Ixodidae</taxon>
        <taxon>Amblyomminae</taxon>
        <taxon>Amblyomma</taxon>
    </lineage>
</organism>
<keyword evidence="2" id="KW-1133">Transmembrane helix</keyword>
<feature type="transmembrane region" description="Helical" evidence="2">
    <location>
        <begin position="324"/>
        <end position="348"/>
    </location>
</feature>
<accession>A0AAQ4D7Q4</accession>